<organism evidence="2 3">
    <name type="scientific">Macrophomina phaseolina</name>
    <dbReference type="NCBI Taxonomy" id="35725"/>
    <lineage>
        <taxon>Eukaryota</taxon>
        <taxon>Fungi</taxon>
        <taxon>Dikarya</taxon>
        <taxon>Ascomycota</taxon>
        <taxon>Pezizomycotina</taxon>
        <taxon>Dothideomycetes</taxon>
        <taxon>Dothideomycetes incertae sedis</taxon>
        <taxon>Botryosphaeriales</taxon>
        <taxon>Botryosphaeriaceae</taxon>
        <taxon>Macrophomina</taxon>
    </lineage>
</organism>
<dbReference type="Pfam" id="PF10306">
    <property type="entry name" value="FLILHELTA"/>
    <property type="match status" value="1"/>
</dbReference>
<feature type="compositionally biased region" description="Low complexity" evidence="1">
    <location>
        <begin position="43"/>
        <end position="56"/>
    </location>
</feature>
<comment type="caution">
    <text evidence="2">The sequence shown here is derived from an EMBL/GenBank/DDBJ whole genome shotgun (WGS) entry which is preliminary data.</text>
</comment>
<keyword evidence="3" id="KW-1185">Reference proteome</keyword>
<dbReference type="Proteomes" id="UP000774617">
    <property type="component" value="Unassembled WGS sequence"/>
</dbReference>
<protein>
    <submittedName>
        <fullName evidence="2">Uncharacterized protein</fullName>
    </submittedName>
</protein>
<evidence type="ECO:0000256" key="1">
    <source>
        <dbReference type="SAM" id="MobiDB-lite"/>
    </source>
</evidence>
<feature type="region of interest" description="Disordered" evidence="1">
    <location>
        <begin position="1"/>
        <end position="59"/>
    </location>
</feature>
<reference evidence="2 3" key="1">
    <citation type="journal article" date="2021" name="Nat. Commun.">
        <title>Genetic determinants of endophytism in the Arabidopsis root mycobiome.</title>
        <authorList>
            <person name="Mesny F."/>
            <person name="Miyauchi S."/>
            <person name="Thiergart T."/>
            <person name="Pickel B."/>
            <person name="Atanasova L."/>
            <person name="Karlsson M."/>
            <person name="Huettel B."/>
            <person name="Barry K.W."/>
            <person name="Haridas S."/>
            <person name="Chen C."/>
            <person name="Bauer D."/>
            <person name="Andreopoulos W."/>
            <person name="Pangilinan J."/>
            <person name="LaButti K."/>
            <person name="Riley R."/>
            <person name="Lipzen A."/>
            <person name="Clum A."/>
            <person name="Drula E."/>
            <person name="Henrissat B."/>
            <person name="Kohler A."/>
            <person name="Grigoriev I.V."/>
            <person name="Martin F.M."/>
            <person name="Hacquard S."/>
        </authorList>
    </citation>
    <scope>NUCLEOTIDE SEQUENCE [LARGE SCALE GENOMIC DNA]</scope>
    <source>
        <strain evidence="2 3">MPI-SDFR-AT-0080</strain>
    </source>
</reference>
<dbReference type="InterPro" id="IPR018811">
    <property type="entry name" value="MRX11"/>
</dbReference>
<accession>A0ABQ8GF48</accession>
<dbReference type="PANTHER" id="PTHR28002:SF1">
    <property type="entry name" value="MIOREX COMPLEX COMPONENT 11"/>
    <property type="match status" value="1"/>
</dbReference>
<dbReference type="PANTHER" id="PTHR28002">
    <property type="entry name" value="MIOREX COMPLEX COMPONENT 11"/>
    <property type="match status" value="1"/>
</dbReference>
<dbReference type="EMBL" id="JAGTJR010000009">
    <property type="protein sequence ID" value="KAH7054261.1"/>
    <property type="molecule type" value="Genomic_DNA"/>
</dbReference>
<gene>
    <name evidence="2" type="ORF">B0J12DRAFT_449023</name>
</gene>
<name>A0ABQ8GF48_9PEZI</name>
<proteinExistence type="predicted"/>
<evidence type="ECO:0000313" key="2">
    <source>
        <dbReference type="EMBL" id="KAH7054261.1"/>
    </source>
</evidence>
<sequence length="243" mass="26145">MRPLHPRTLPRPAASLLRPRNGAGGPLRRYAAKPPPPPPPPSSSAASEASTEAAAEAARKQSRLDRIISRLPTRLQHHLAPLRRAPLTHITAFLLLHEITAVVPLVGLAATFHYADWLPPYVSEGAWVKEGVERFGRYFRRKGWISDDGVHAAEGEVAAAEGDGRRRDALRKKAGTAWGWGEGGVRVLVEVATAWAVVKALLPLRLAVSVWGTPWFARVVMGGVGRGLRRVFGGGKGKGTGVS</sequence>
<evidence type="ECO:0000313" key="3">
    <source>
        <dbReference type="Proteomes" id="UP000774617"/>
    </source>
</evidence>
<feature type="compositionally biased region" description="Pro residues" evidence="1">
    <location>
        <begin position="33"/>
        <end position="42"/>
    </location>
</feature>